<protein>
    <submittedName>
        <fullName evidence="4">Ribose-phosphate pyrophosphokinase</fullName>
    </submittedName>
</protein>
<comment type="similarity">
    <text evidence="1">Belongs to the ribose-phosphate pyrophosphokinase family.</text>
</comment>
<dbReference type="InterPro" id="IPR029057">
    <property type="entry name" value="PRTase-like"/>
</dbReference>
<keyword evidence="2" id="KW-0545">Nucleotide biosynthesis</keyword>
<dbReference type="InterPro" id="IPR005946">
    <property type="entry name" value="Rib-P_diPkinase"/>
</dbReference>
<dbReference type="GO" id="GO:0000287">
    <property type="term" value="F:magnesium ion binding"/>
    <property type="evidence" value="ECO:0007669"/>
    <property type="project" value="InterPro"/>
</dbReference>
<dbReference type="Proteomes" id="UP000664534">
    <property type="component" value="Unassembled WGS sequence"/>
</dbReference>
<evidence type="ECO:0000313" key="4">
    <source>
        <dbReference type="EMBL" id="CAF9920902.1"/>
    </source>
</evidence>
<evidence type="ECO:0000313" key="5">
    <source>
        <dbReference type="Proteomes" id="UP000664534"/>
    </source>
</evidence>
<comment type="caution">
    <text evidence="4">The sequence shown here is derived from an EMBL/GenBank/DDBJ whole genome shotgun (WGS) entry which is preliminary data.</text>
</comment>
<organism evidence="4 5">
    <name type="scientific">Imshaugia aleurites</name>
    <dbReference type="NCBI Taxonomy" id="172621"/>
    <lineage>
        <taxon>Eukaryota</taxon>
        <taxon>Fungi</taxon>
        <taxon>Dikarya</taxon>
        <taxon>Ascomycota</taxon>
        <taxon>Pezizomycotina</taxon>
        <taxon>Lecanoromycetes</taxon>
        <taxon>OSLEUM clade</taxon>
        <taxon>Lecanoromycetidae</taxon>
        <taxon>Lecanorales</taxon>
        <taxon>Lecanorineae</taxon>
        <taxon>Parmeliaceae</taxon>
        <taxon>Imshaugia</taxon>
    </lineage>
</organism>
<dbReference type="AlphaFoldDB" id="A0A8H3IAH0"/>
<dbReference type="GO" id="GO:0006015">
    <property type="term" value="P:5-phosphoribose 1-diphosphate biosynthetic process"/>
    <property type="evidence" value="ECO:0007669"/>
    <property type="project" value="TreeGrafter"/>
</dbReference>
<dbReference type="GO" id="GO:0016301">
    <property type="term" value="F:kinase activity"/>
    <property type="evidence" value="ECO:0007669"/>
    <property type="project" value="UniProtKB-KW"/>
</dbReference>
<dbReference type="SUPFAM" id="SSF53271">
    <property type="entry name" value="PRTase-like"/>
    <property type="match status" value="1"/>
</dbReference>
<dbReference type="GO" id="GO:0004749">
    <property type="term" value="F:ribose phosphate diphosphokinase activity"/>
    <property type="evidence" value="ECO:0007669"/>
    <property type="project" value="TreeGrafter"/>
</dbReference>
<name>A0A8H3IAH0_9LECA</name>
<proteinExistence type="inferred from homology"/>
<accession>A0A8H3IAH0</accession>
<reference evidence="4" key="1">
    <citation type="submission" date="2021-03" db="EMBL/GenBank/DDBJ databases">
        <authorList>
            <person name="Tagirdzhanova G."/>
        </authorList>
    </citation>
    <scope>NUCLEOTIDE SEQUENCE</scope>
</reference>
<dbReference type="PANTHER" id="PTHR10210:SF36">
    <property type="entry name" value="RIBOSE-PHOSPHATE PYROPHOSPHOKINASE 5"/>
    <property type="match status" value="1"/>
</dbReference>
<dbReference type="OrthoDB" id="4203159at2759"/>
<dbReference type="InterPro" id="IPR029099">
    <property type="entry name" value="Pribosyltran_N"/>
</dbReference>
<dbReference type="Pfam" id="PF13793">
    <property type="entry name" value="Pribosyltran_N"/>
    <property type="match status" value="1"/>
</dbReference>
<dbReference type="GO" id="GO:0005737">
    <property type="term" value="C:cytoplasm"/>
    <property type="evidence" value="ECO:0007669"/>
    <property type="project" value="TreeGrafter"/>
</dbReference>
<dbReference type="PANTHER" id="PTHR10210">
    <property type="entry name" value="RIBOSE-PHOSPHATE DIPHOSPHOKINASE FAMILY MEMBER"/>
    <property type="match status" value="1"/>
</dbReference>
<sequence>MVRNIVVLGGSSHPSLTETICDQLGLPPGNVLLTKFSVGETRVEIKESVRIISGQRRIHSMSAMI</sequence>
<feature type="domain" description="Ribose-phosphate pyrophosphokinase N-terminal" evidence="3">
    <location>
        <begin position="5"/>
        <end position="50"/>
    </location>
</feature>
<dbReference type="EMBL" id="CAJPDT010000026">
    <property type="protein sequence ID" value="CAF9920902.1"/>
    <property type="molecule type" value="Genomic_DNA"/>
</dbReference>
<evidence type="ECO:0000256" key="2">
    <source>
        <dbReference type="ARBA" id="ARBA00022727"/>
    </source>
</evidence>
<gene>
    <name evidence="4" type="primary">PRS5_1</name>
    <name evidence="4" type="ORF">IMSHALPRED_005036</name>
</gene>
<evidence type="ECO:0000259" key="3">
    <source>
        <dbReference type="Pfam" id="PF13793"/>
    </source>
</evidence>
<dbReference type="GO" id="GO:0005524">
    <property type="term" value="F:ATP binding"/>
    <property type="evidence" value="ECO:0007669"/>
    <property type="project" value="TreeGrafter"/>
</dbReference>
<dbReference type="Gene3D" id="3.40.50.2020">
    <property type="match status" value="1"/>
</dbReference>
<keyword evidence="5" id="KW-1185">Reference proteome</keyword>
<dbReference type="GO" id="GO:0006164">
    <property type="term" value="P:purine nucleotide biosynthetic process"/>
    <property type="evidence" value="ECO:0007669"/>
    <property type="project" value="TreeGrafter"/>
</dbReference>
<dbReference type="GO" id="GO:0002189">
    <property type="term" value="C:ribose phosphate diphosphokinase complex"/>
    <property type="evidence" value="ECO:0007669"/>
    <property type="project" value="TreeGrafter"/>
</dbReference>
<evidence type="ECO:0000256" key="1">
    <source>
        <dbReference type="ARBA" id="ARBA00006478"/>
    </source>
</evidence>